<evidence type="ECO:0000256" key="14">
    <source>
        <dbReference type="PIRNR" id="PIRNR004491"/>
    </source>
</evidence>
<dbReference type="SUPFAM" id="SSF52374">
    <property type="entry name" value="Nucleotidylyl transferase"/>
    <property type="match status" value="1"/>
</dbReference>
<dbReference type="AlphaFoldDB" id="A0A9D1EKA3"/>
<comment type="caution">
    <text evidence="16">The sequence shown here is derived from an EMBL/GenBank/DDBJ whole genome shotgun (WGS) entry which is preliminary data.</text>
</comment>
<dbReference type="NCBIfam" id="NF004162">
    <property type="entry name" value="PRK05627.1-5"/>
    <property type="match status" value="1"/>
</dbReference>
<gene>
    <name evidence="16" type="ORF">IAB98_07355</name>
</gene>
<evidence type="ECO:0000256" key="5">
    <source>
        <dbReference type="ARBA" id="ARBA00022679"/>
    </source>
</evidence>
<dbReference type="SMART" id="SM00904">
    <property type="entry name" value="Flavokinase"/>
    <property type="match status" value="1"/>
</dbReference>
<dbReference type="EC" id="2.7.7.2" evidence="14"/>
<comment type="similarity">
    <text evidence="14">Belongs to the ribF family.</text>
</comment>
<sequence>MKYITDTLDFALERRSAVTLGKFDGLHRGHRKLVKRILEIGKDGFETVIFTFDVSPLERLGKGPGGMLLTPSERAQMAKDLGIDCMIACPFNQEVRNMEAELFIKEILAEQLRAAYVVVGPDFRFGYQRRGTPQLLREMGGRLGFQVEVLSKEEQEGCPISSSWVREALQRGDMPLVEKLLGYTYSFRGNVVHGRQLGRRMGFPTINMIPDRQKLLPPFGVYLSRVRIRGRDYNGISNLGSKPTVDGSFVGLETYLYDCQEDLYGADAQVSLLRMMRPEQKFAGVEALREQLAQDIRRGKEFFQ</sequence>
<dbReference type="PANTHER" id="PTHR22749:SF6">
    <property type="entry name" value="RIBOFLAVIN KINASE"/>
    <property type="match status" value="1"/>
</dbReference>
<evidence type="ECO:0000256" key="7">
    <source>
        <dbReference type="ARBA" id="ARBA00022741"/>
    </source>
</evidence>
<dbReference type="GO" id="GO:0006747">
    <property type="term" value="P:FAD biosynthetic process"/>
    <property type="evidence" value="ECO:0007669"/>
    <property type="project" value="UniProtKB-UniRule"/>
</dbReference>
<evidence type="ECO:0000313" key="17">
    <source>
        <dbReference type="Proteomes" id="UP000886841"/>
    </source>
</evidence>
<proteinExistence type="inferred from homology"/>
<keyword evidence="9 14" id="KW-0274">FAD</keyword>
<keyword evidence="3 14" id="KW-0285">Flavoprotein</keyword>
<evidence type="ECO:0000259" key="15">
    <source>
        <dbReference type="SMART" id="SM00904"/>
    </source>
</evidence>
<evidence type="ECO:0000256" key="6">
    <source>
        <dbReference type="ARBA" id="ARBA00022695"/>
    </source>
</evidence>
<keyword evidence="11" id="KW-0511">Multifunctional enzyme</keyword>
<name>A0A9D1EKA3_9FIRM</name>
<organism evidence="16 17">
    <name type="scientific">Candidatus Egerieimonas intestinavium</name>
    <dbReference type="NCBI Taxonomy" id="2840777"/>
    <lineage>
        <taxon>Bacteria</taxon>
        <taxon>Bacillati</taxon>
        <taxon>Bacillota</taxon>
        <taxon>Clostridia</taxon>
        <taxon>Lachnospirales</taxon>
        <taxon>Lachnospiraceae</taxon>
        <taxon>Lachnospiraceae incertae sedis</taxon>
        <taxon>Candidatus Egerieimonas</taxon>
    </lineage>
</organism>
<dbReference type="GO" id="GO:0009398">
    <property type="term" value="P:FMN biosynthetic process"/>
    <property type="evidence" value="ECO:0007669"/>
    <property type="project" value="UniProtKB-UniRule"/>
</dbReference>
<keyword evidence="6 14" id="KW-0548">Nucleotidyltransferase</keyword>
<dbReference type="InterPro" id="IPR023465">
    <property type="entry name" value="Riboflavin_kinase_dom_sf"/>
</dbReference>
<dbReference type="Pfam" id="PF06574">
    <property type="entry name" value="FAD_syn"/>
    <property type="match status" value="1"/>
</dbReference>
<dbReference type="InterPro" id="IPR023468">
    <property type="entry name" value="Riboflavin_kinase"/>
</dbReference>
<dbReference type="FunFam" id="3.40.50.620:FF:000021">
    <property type="entry name" value="Riboflavin biosynthesis protein"/>
    <property type="match status" value="1"/>
</dbReference>
<dbReference type="InterPro" id="IPR002606">
    <property type="entry name" value="Riboflavin_kinase_bac"/>
</dbReference>
<evidence type="ECO:0000256" key="10">
    <source>
        <dbReference type="ARBA" id="ARBA00022840"/>
    </source>
</evidence>
<evidence type="ECO:0000256" key="3">
    <source>
        <dbReference type="ARBA" id="ARBA00022630"/>
    </source>
</evidence>
<reference evidence="16" key="1">
    <citation type="submission" date="2020-10" db="EMBL/GenBank/DDBJ databases">
        <authorList>
            <person name="Gilroy R."/>
        </authorList>
    </citation>
    <scope>NUCLEOTIDE SEQUENCE</scope>
    <source>
        <strain evidence="16">ChiSxjej1B13-7041</strain>
    </source>
</reference>
<comment type="pathway">
    <text evidence="1 14">Cofactor biosynthesis; FAD biosynthesis; FAD from FMN: step 1/1.</text>
</comment>
<evidence type="ECO:0000256" key="9">
    <source>
        <dbReference type="ARBA" id="ARBA00022827"/>
    </source>
</evidence>
<comment type="catalytic activity">
    <reaction evidence="13 14">
        <text>FMN + ATP + H(+) = FAD + diphosphate</text>
        <dbReference type="Rhea" id="RHEA:17237"/>
        <dbReference type="ChEBI" id="CHEBI:15378"/>
        <dbReference type="ChEBI" id="CHEBI:30616"/>
        <dbReference type="ChEBI" id="CHEBI:33019"/>
        <dbReference type="ChEBI" id="CHEBI:57692"/>
        <dbReference type="ChEBI" id="CHEBI:58210"/>
        <dbReference type="EC" id="2.7.7.2"/>
    </reaction>
</comment>
<dbReference type="InterPro" id="IPR015865">
    <property type="entry name" value="Riboflavin_kinase_bac/euk"/>
</dbReference>
<evidence type="ECO:0000256" key="13">
    <source>
        <dbReference type="ARBA" id="ARBA00049494"/>
    </source>
</evidence>
<accession>A0A9D1EKA3</accession>
<dbReference type="EMBL" id="DVHU01000063">
    <property type="protein sequence ID" value="HIR93217.1"/>
    <property type="molecule type" value="Genomic_DNA"/>
</dbReference>
<dbReference type="InterPro" id="IPR015864">
    <property type="entry name" value="FAD_synthase"/>
</dbReference>
<dbReference type="Pfam" id="PF01687">
    <property type="entry name" value="Flavokinase"/>
    <property type="match status" value="1"/>
</dbReference>
<dbReference type="InterPro" id="IPR014729">
    <property type="entry name" value="Rossmann-like_a/b/a_fold"/>
</dbReference>
<dbReference type="NCBIfam" id="TIGR00125">
    <property type="entry name" value="cyt_tran_rel"/>
    <property type="match status" value="1"/>
</dbReference>
<keyword evidence="7 14" id="KW-0547">Nucleotide-binding</keyword>
<dbReference type="GO" id="GO:0005524">
    <property type="term" value="F:ATP binding"/>
    <property type="evidence" value="ECO:0007669"/>
    <property type="project" value="UniProtKB-UniRule"/>
</dbReference>
<evidence type="ECO:0000256" key="4">
    <source>
        <dbReference type="ARBA" id="ARBA00022643"/>
    </source>
</evidence>
<dbReference type="EC" id="2.7.1.26" evidence="14"/>
<evidence type="ECO:0000256" key="12">
    <source>
        <dbReference type="ARBA" id="ARBA00047880"/>
    </source>
</evidence>
<protein>
    <recommendedName>
        <fullName evidence="14">Riboflavin biosynthesis protein</fullName>
    </recommendedName>
    <domain>
        <recommendedName>
            <fullName evidence="14">Riboflavin kinase</fullName>
            <ecNumber evidence="14">2.7.1.26</ecNumber>
        </recommendedName>
        <alternativeName>
            <fullName evidence="14">Flavokinase</fullName>
        </alternativeName>
    </domain>
    <domain>
        <recommendedName>
            <fullName evidence="14">FMN adenylyltransferase</fullName>
            <ecNumber evidence="14">2.7.7.2</ecNumber>
        </recommendedName>
        <alternativeName>
            <fullName evidence="14">FAD pyrophosphorylase</fullName>
        </alternativeName>
        <alternativeName>
            <fullName evidence="14">FAD synthase</fullName>
        </alternativeName>
    </domain>
</protein>
<dbReference type="GO" id="GO:0008531">
    <property type="term" value="F:riboflavin kinase activity"/>
    <property type="evidence" value="ECO:0007669"/>
    <property type="project" value="UniProtKB-UniRule"/>
</dbReference>
<evidence type="ECO:0000256" key="2">
    <source>
        <dbReference type="ARBA" id="ARBA00005201"/>
    </source>
</evidence>
<evidence type="ECO:0000313" key="16">
    <source>
        <dbReference type="EMBL" id="HIR93217.1"/>
    </source>
</evidence>
<dbReference type="InterPro" id="IPR004821">
    <property type="entry name" value="Cyt_trans-like"/>
</dbReference>
<keyword evidence="4 14" id="KW-0288">FMN</keyword>
<dbReference type="Gene3D" id="2.40.30.30">
    <property type="entry name" value="Riboflavin kinase-like"/>
    <property type="match status" value="1"/>
</dbReference>
<dbReference type="GO" id="GO:0009231">
    <property type="term" value="P:riboflavin biosynthetic process"/>
    <property type="evidence" value="ECO:0007669"/>
    <property type="project" value="InterPro"/>
</dbReference>
<reference evidence="16" key="2">
    <citation type="journal article" date="2021" name="PeerJ">
        <title>Extensive microbial diversity within the chicken gut microbiome revealed by metagenomics and culture.</title>
        <authorList>
            <person name="Gilroy R."/>
            <person name="Ravi A."/>
            <person name="Getino M."/>
            <person name="Pursley I."/>
            <person name="Horton D.L."/>
            <person name="Alikhan N.F."/>
            <person name="Baker D."/>
            <person name="Gharbi K."/>
            <person name="Hall N."/>
            <person name="Watson M."/>
            <person name="Adriaenssens E.M."/>
            <person name="Foster-Nyarko E."/>
            <person name="Jarju S."/>
            <person name="Secka A."/>
            <person name="Antonio M."/>
            <person name="Oren A."/>
            <person name="Chaudhuri R.R."/>
            <person name="La Ragione R."/>
            <person name="Hildebrand F."/>
            <person name="Pallen M.J."/>
        </authorList>
    </citation>
    <scope>NUCLEOTIDE SEQUENCE</scope>
    <source>
        <strain evidence="16">ChiSxjej1B13-7041</strain>
    </source>
</reference>
<dbReference type="Gene3D" id="3.40.50.620">
    <property type="entry name" value="HUPs"/>
    <property type="match status" value="1"/>
</dbReference>
<dbReference type="SUPFAM" id="SSF82114">
    <property type="entry name" value="Riboflavin kinase-like"/>
    <property type="match status" value="1"/>
</dbReference>
<dbReference type="PANTHER" id="PTHR22749">
    <property type="entry name" value="RIBOFLAVIN KINASE/FMN ADENYLYLTRANSFERASE"/>
    <property type="match status" value="1"/>
</dbReference>
<dbReference type="GO" id="GO:0003919">
    <property type="term" value="F:FMN adenylyltransferase activity"/>
    <property type="evidence" value="ECO:0007669"/>
    <property type="project" value="UniProtKB-UniRule"/>
</dbReference>
<evidence type="ECO:0000256" key="11">
    <source>
        <dbReference type="ARBA" id="ARBA00023268"/>
    </source>
</evidence>
<dbReference type="PIRSF" id="PIRSF004491">
    <property type="entry name" value="FAD_Synth"/>
    <property type="match status" value="1"/>
</dbReference>
<evidence type="ECO:0000256" key="8">
    <source>
        <dbReference type="ARBA" id="ARBA00022777"/>
    </source>
</evidence>
<comment type="catalytic activity">
    <reaction evidence="12 14">
        <text>riboflavin + ATP = FMN + ADP + H(+)</text>
        <dbReference type="Rhea" id="RHEA:14357"/>
        <dbReference type="ChEBI" id="CHEBI:15378"/>
        <dbReference type="ChEBI" id="CHEBI:30616"/>
        <dbReference type="ChEBI" id="CHEBI:57986"/>
        <dbReference type="ChEBI" id="CHEBI:58210"/>
        <dbReference type="ChEBI" id="CHEBI:456216"/>
        <dbReference type="EC" id="2.7.1.26"/>
    </reaction>
</comment>
<keyword evidence="10 14" id="KW-0067">ATP-binding</keyword>
<feature type="domain" description="Riboflavin kinase" evidence="15">
    <location>
        <begin position="180"/>
        <end position="304"/>
    </location>
</feature>
<comment type="pathway">
    <text evidence="2 14">Cofactor biosynthesis; FMN biosynthesis; FMN from riboflavin (ATP route): step 1/1.</text>
</comment>
<dbReference type="CDD" id="cd02064">
    <property type="entry name" value="FAD_synthetase_N"/>
    <property type="match status" value="1"/>
</dbReference>
<keyword evidence="5 14" id="KW-0808">Transferase</keyword>
<dbReference type="Proteomes" id="UP000886841">
    <property type="component" value="Unassembled WGS sequence"/>
</dbReference>
<dbReference type="NCBIfam" id="TIGR00083">
    <property type="entry name" value="ribF"/>
    <property type="match status" value="1"/>
</dbReference>
<evidence type="ECO:0000256" key="1">
    <source>
        <dbReference type="ARBA" id="ARBA00004726"/>
    </source>
</evidence>
<keyword evidence="8 14" id="KW-0418">Kinase</keyword>